<dbReference type="RefSeq" id="WP_011437473.1">
    <property type="nucleotide sequence ID" value="NC_007777.1"/>
</dbReference>
<feature type="compositionally biased region" description="Low complexity" evidence="3">
    <location>
        <begin position="242"/>
        <end position="266"/>
    </location>
</feature>
<gene>
    <name evidence="5" type="ordered locus">Francci3_3088</name>
</gene>
<dbReference type="GO" id="GO:0003841">
    <property type="term" value="F:1-acylglycerol-3-phosphate O-acyltransferase activity"/>
    <property type="evidence" value="ECO:0007669"/>
    <property type="project" value="UniProtKB-EC"/>
</dbReference>
<dbReference type="eggNOG" id="COG0204">
    <property type="taxonomic scope" value="Bacteria"/>
</dbReference>
<dbReference type="EC" id="2.3.1.51" evidence="5"/>
<evidence type="ECO:0000313" key="6">
    <source>
        <dbReference type="Proteomes" id="UP000001937"/>
    </source>
</evidence>
<feature type="region of interest" description="Disordered" evidence="3">
    <location>
        <begin position="242"/>
        <end position="293"/>
    </location>
</feature>
<keyword evidence="1 5" id="KW-0808">Transferase</keyword>
<evidence type="ECO:0000313" key="5">
    <source>
        <dbReference type="EMBL" id="ABD12445.1"/>
    </source>
</evidence>
<keyword evidence="6" id="KW-1185">Reference proteome</keyword>
<dbReference type="PANTHER" id="PTHR10434">
    <property type="entry name" value="1-ACYL-SN-GLYCEROL-3-PHOSPHATE ACYLTRANSFERASE"/>
    <property type="match status" value="1"/>
</dbReference>
<dbReference type="STRING" id="106370.Francci3_3088"/>
<organism evidence="5 6">
    <name type="scientific">Frankia casuarinae (strain DSM 45818 / CECT 9043 / HFP020203 / CcI3)</name>
    <dbReference type="NCBI Taxonomy" id="106370"/>
    <lineage>
        <taxon>Bacteria</taxon>
        <taxon>Bacillati</taxon>
        <taxon>Actinomycetota</taxon>
        <taxon>Actinomycetes</taxon>
        <taxon>Frankiales</taxon>
        <taxon>Frankiaceae</taxon>
        <taxon>Frankia</taxon>
    </lineage>
</organism>
<feature type="compositionally biased region" description="Basic and acidic residues" evidence="3">
    <location>
        <begin position="284"/>
        <end position="293"/>
    </location>
</feature>
<dbReference type="PANTHER" id="PTHR10434:SF11">
    <property type="entry name" value="1-ACYL-SN-GLYCEROL-3-PHOSPHATE ACYLTRANSFERASE"/>
    <property type="match status" value="1"/>
</dbReference>
<dbReference type="KEGG" id="fra:Francci3_3088"/>
<dbReference type="PhylomeDB" id="Q2J8E7"/>
<dbReference type="EMBL" id="CP000249">
    <property type="protein sequence ID" value="ABD12445.1"/>
    <property type="molecule type" value="Genomic_DNA"/>
</dbReference>
<dbReference type="HOGENOM" id="CLU_027938_4_0_11"/>
<dbReference type="InterPro" id="IPR002123">
    <property type="entry name" value="Plipid/glycerol_acylTrfase"/>
</dbReference>
<dbReference type="Proteomes" id="UP000001937">
    <property type="component" value="Chromosome"/>
</dbReference>
<evidence type="ECO:0000256" key="2">
    <source>
        <dbReference type="ARBA" id="ARBA00023315"/>
    </source>
</evidence>
<evidence type="ECO:0000259" key="4">
    <source>
        <dbReference type="SMART" id="SM00563"/>
    </source>
</evidence>
<proteinExistence type="predicted"/>
<accession>Q2J8E7</accession>
<protein>
    <submittedName>
        <fullName evidence="5">1-acyl-sn-glycerol-3-phosphate acyltransferase</fullName>
        <ecNumber evidence="5">2.3.1.51</ecNumber>
    </submittedName>
</protein>
<dbReference type="SUPFAM" id="SSF69593">
    <property type="entry name" value="Glycerol-3-phosphate (1)-acyltransferase"/>
    <property type="match status" value="1"/>
</dbReference>
<evidence type="ECO:0000256" key="3">
    <source>
        <dbReference type="SAM" id="MobiDB-lite"/>
    </source>
</evidence>
<name>Q2J8E7_FRACC</name>
<reference evidence="5 6" key="1">
    <citation type="journal article" date="2007" name="Genome Res.">
        <title>Genome characteristics of facultatively symbiotic Frankia sp. strains reflect host range and host plant biogeography.</title>
        <authorList>
            <person name="Normand P."/>
            <person name="Lapierre P."/>
            <person name="Tisa L.S."/>
            <person name="Gogarten J.P."/>
            <person name="Alloisio N."/>
            <person name="Bagnarol E."/>
            <person name="Bassi C.A."/>
            <person name="Berry A.M."/>
            <person name="Bickhart D.M."/>
            <person name="Choisne N."/>
            <person name="Couloux A."/>
            <person name="Cournoyer B."/>
            <person name="Cruveiller S."/>
            <person name="Daubin V."/>
            <person name="Demange N."/>
            <person name="Francino M.P."/>
            <person name="Goltsman E."/>
            <person name="Huang Y."/>
            <person name="Kopp O.R."/>
            <person name="Labarre L."/>
            <person name="Lapidus A."/>
            <person name="Lavire C."/>
            <person name="Marechal J."/>
            <person name="Martinez M."/>
            <person name="Mastronunzio J.E."/>
            <person name="Mullin B.C."/>
            <person name="Niemann J."/>
            <person name="Pujic P."/>
            <person name="Rawnsley T."/>
            <person name="Rouy Z."/>
            <person name="Schenowitz C."/>
            <person name="Sellstedt A."/>
            <person name="Tavares F."/>
            <person name="Tomkins J.P."/>
            <person name="Vallenet D."/>
            <person name="Valverde C."/>
            <person name="Wall L.G."/>
            <person name="Wang Y."/>
            <person name="Medigue C."/>
            <person name="Benson D.R."/>
        </authorList>
    </citation>
    <scope>NUCLEOTIDE SEQUENCE [LARGE SCALE GENOMIC DNA]</scope>
    <source>
        <strain evidence="6">DSM 45818 / CECT 9043 / CcI3</strain>
    </source>
</reference>
<dbReference type="SMART" id="SM00563">
    <property type="entry name" value="PlsC"/>
    <property type="match status" value="1"/>
</dbReference>
<dbReference type="GO" id="GO:0005886">
    <property type="term" value="C:plasma membrane"/>
    <property type="evidence" value="ECO:0007669"/>
    <property type="project" value="TreeGrafter"/>
</dbReference>
<feature type="domain" description="Phospholipid/glycerol acyltransferase" evidence="4">
    <location>
        <begin position="38"/>
        <end position="157"/>
    </location>
</feature>
<evidence type="ECO:0000256" key="1">
    <source>
        <dbReference type="ARBA" id="ARBA00022679"/>
    </source>
</evidence>
<keyword evidence="2 5" id="KW-0012">Acyltransferase</keyword>
<dbReference type="Pfam" id="PF01553">
    <property type="entry name" value="Acyltransferase"/>
    <property type="match status" value="1"/>
</dbReference>
<dbReference type="CDD" id="cd07989">
    <property type="entry name" value="LPLAT_AGPAT-like"/>
    <property type="match status" value="1"/>
</dbReference>
<dbReference type="GO" id="GO:0006654">
    <property type="term" value="P:phosphatidic acid biosynthetic process"/>
    <property type="evidence" value="ECO:0007669"/>
    <property type="project" value="TreeGrafter"/>
</dbReference>
<sequence>MGAVLFYWVVKVFLTPVLRLFWRPWVEGAENIPLEGPAILAGNHLSFLDHLFLSLVVPRRVTYLAKSDYFTEAGVKGWFKRVFFSGVGQIPIDRSGGKASEGALRSGVRVLRQGRLLGIYPEGTRSPDGRLYRGKVGVARLALEAGVPVIPVAMIGTFEVQPPGQLVPKIRRVGIRIGRPLDFSRYAAMADDRFVLRSVTDEIMYELMALSGQEYVDLYAKRAKEELAAARAQAAAGAAAASTGTASVSPASTGTAPGSPGAATPARSPDQLGLPVTAPANPRATKDRIDRAV</sequence>
<dbReference type="AlphaFoldDB" id="Q2J8E7"/>